<evidence type="ECO:0000256" key="1">
    <source>
        <dbReference type="ARBA" id="ARBA00006787"/>
    </source>
</evidence>
<keyword evidence="7" id="KW-1185">Reference proteome</keyword>
<evidence type="ECO:0000313" key="6">
    <source>
        <dbReference type="EMBL" id="CAA7394073.1"/>
    </source>
</evidence>
<evidence type="ECO:0000256" key="4">
    <source>
        <dbReference type="ARBA" id="ARBA00023004"/>
    </source>
</evidence>
<name>A0A7I8K8N3_SPIIN</name>
<protein>
    <submittedName>
        <fullName evidence="6">Uncharacterized protein</fullName>
    </submittedName>
</protein>
<sequence>MDPLCSSFISTAGVTFPHGLRPQSGAKVLPLSHRLRRTSAVLKKDGTAVPTSSSSPTYPGGKEALPALLRKLIEATPTSSLADSLRKTFEAIVDSFMAPTAPLPHNDPRYVLAGNWAPVGELPPTPCPLVRGRIPPALRGGAYLRNGPNPQHFPLGTYHHFDGDGMLHSILLPGGGDGTAPATLCSRYVQTYKYLVEREAGRNVFPTIFSGIHGVDGLARHAAFAARVVTGQTELAAGLGVANTSLAFIGGRVFALEEADLPYAVHLSPSGDVTTIGRWDFGGELSTCMTAHPKKDAITGEVFAFRCGVVPPFVTYFRFDAEGKKQPDVPIFSVSQPGFFHDFAITENYALLFDTQIVMQPLQMAFAGAFPLGTDSAKVPRVGILPRYAESDCDIRWFELPGFNPVHIVNAWEEDGGATVVLVAPNMLPMERPLERMELVQCCVEMVRIDLKSGAVSRTPLSSENLDFGVINPNYLGRRNRYAYLGVGDPQPKVGAVVKLDMEKKGGDCVVASRIYGPRRFGGEPVFVPALVEGEGEDDGYLVTYLHDENTRESSFLVMDARSPDLEVVAEVSLPCRVPYGFHGLFVTAEELRSQKGKS</sequence>
<keyword evidence="4 5" id="KW-0408">Iron</keyword>
<evidence type="ECO:0000256" key="2">
    <source>
        <dbReference type="ARBA" id="ARBA00022723"/>
    </source>
</evidence>
<proteinExistence type="inferred from homology"/>
<dbReference type="Pfam" id="PF03055">
    <property type="entry name" value="RPE65"/>
    <property type="match status" value="1"/>
</dbReference>
<dbReference type="EMBL" id="LR746267">
    <property type="protein sequence ID" value="CAA7394073.1"/>
    <property type="molecule type" value="Genomic_DNA"/>
</dbReference>
<dbReference type="OrthoDB" id="1069523at2759"/>
<dbReference type="AlphaFoldDB" id="A0A7I8K8N3"/>
<evidence type="ECO:0000313" key="7">
    <source>
        <dbReference type="Proteomes" id="UP000663760"/>
    </source>
</evidence>
<feature type="binding site" evidence="5">
    <location>
        <position position="341"/>
    </location>
    <ligand>
        <name>Fe cation</name>
        <dbReference type="ChEBI" id="CHEBI:24875"/>
        <note>catalytic</note>
    </ligand>
</feature>
<accession>A0A7I8K8N3</accession>
<gene>
    <name evidence="6" type="ORF">SI8410_04004734</name>
</gene>
<keyword evidence="3" id="KW-0223">Dioxygenase</keyword>
<reference evidence="6" key="1">
    <citation type="submission" date="2020-02" db="EMBL/GenBank/DDBJ databases">
        <authorList>
            <person name="Scholz U."/>
            <person name="Mascher M."/>
            <person name="Fiebig A."/>
        </authorList>
    </citation>
    <scope>NUCLEOTIDE SEQUENCE</scope>
</reference>
<organism evidence="6 7">
    <name type="scientific">Spirodela intermedia</name>
    <name type="common">Intermediate duckweed</name>
    <dbReference type="NCBI Taxonomy" id="51605"/>
    <lineage>
        <taxon>Eukaryota</taxon>
        <taxon>Viridiplantae</taxon>
        <taxon>Streptophyta</taxon>
        <taxon>Embryophyta</taxon>
        <taxon>Tracheophyta</taxon>
        <taxon>Spermatophyta</taxon>
        <taxon>Magnoliopsida</taxon>
        <taxon>Liliopsida</taxon>
        <taxon>Araceae</taxon>
        <taxon>Lemnoideae</taxon>
        <taxon>Spirodela</taxon>
    </lineage>
</organism>
<dbReference type="PANTHER" id="PTHR10543">
    <property type="entry name" value="BETA-CAROTENE DIOXYGENASE"/>
    <property type="match status" value="1"/>
</dbReference>
<dbReference type="GO" id="GO:0046872">
    <property type="term" value="F:metal ion binding"/>
    <property type="evidence" value="ECO:0007669"/>
    <property type="project" value="UniProtKB-KW"/>
</dbReference>
<comment type="similarity">
    <text evidence="1">Belongs to the carotenoid oxygenase family.</text>
</comment>
<feature type="binding site" evidence="5">
    <location>
        <position position="292"/>
    </location>
    <ligand>
        <name>Fe cation</name>
        <dbReference type="ChEBI" id="CHEBI:24875"/>
        <note>catalytic</note>
    </ligand>
</feature>
<evidence type="ECO:0000256" key="3">
    <source>
        <dbReference type="ARBA" id="ARBA00022964"/>
    </source>
</evidence>
<feature type="binding site" evidence="5">
    <location>
        <position position="407"/>
    </location>
    <ligand>
        <name>Fe cation</name>
        <dbReference type="ChEBI" id="CHEBI:24875"/>
        <note>catalytic</note>
    </ligand>
</feature>
<dbReference type="GO" id="GO:0009570">
    <property type="term" value="C:chloroplast stroma"/>
    <property type="evidence" value="ECO:0007669"/>
    <property type="project" value="TreeGrafter"/>
</dbReference>
<dbReference type="Proteomes" id="UP000663760">
    <property type="component" value="Chromosome 4"/>
</dbReference>
<dbReference type="PANTHER" id="PTHR10543:SF46">
    <property type="entry name" value="CAROTENOID CLEAVAGE DIOXYGENASE 4, CHLOROPLASTIC-RELATED"/>
    <property type="match status" value="1"/>
</dbReference>
<keyword evidence="2 5" id="KW-0479">Metal-binding</keyword>
<evidence type="ECO:0000256" key="5">
    <source>
        <dbReference type="PIRSR" id="PIRSR604294-1"/>
    </source>
</evidence>
<dbReference type="InterPro" id="IPR004294">
    <property type="entry name" value="Carotenoid_Oase"/>
</dbReference>
<feature type="binding site" evidence="5">
    <location>
        <position position="583"/>
    </location>
    <ligand>
        <name>Fe cation</name>
        <dbReference type="ChEBI" id="CHEBI:24875"/>
        <note>catalytic</note>
    </ligand>
</feature>
<dbReference type="GO" id="GO:0010436">
    <property type="term" value="F:carotenoid dioxygenase activity"/>
    <property type="evidence" value="ECO:0007669"/>
    <property type="project" value="TreeGrafter"/>
</dbReference>
<dbReference type="GO" id="GO:0016121">
    <property type="term" value="P:carotene catabolic process"/>
    <property type="evidence" value="ECO:0007669"/>
    <property type="project" value="TreeGrafter"/>
</dbReference>
<keyword evidence="3" id="KW-0560">Oxidoreductase</keyword>
<comment type="cofactor">
    <cofactor evidence="5">
        <name>Fe(2+)</name>
        <dbReference type="ChEBI" id="CHEBI:29033"/>
    </cofactor>
    <text evidence="5">Binds 1 Fe(2+) ion per subunit.</text>
</comment>